<dbReference type="GO" id="GO:0004553">
    <property type="term" value="F:hydrolase activity, hydrolyzing O-glycosyl compounds"/>
    <property type="evidence" value="ECO:0007669"/>
    <property type="project" value="InterPro"/>
</dbReference>
<dbReference type="InterPro" id="IPR016134">
    <property type="entry name" value="Dockerin_dom"/>
</dbReference>
<dbReference type="CDD" id="cd14256">
    <property type="entry name" value="Dockerin_I"/>
    <property type="match status" value="1"/>
</dbReference>
<gene>
    <name evidence="2" type="ORF">LCGC14_1316720</name>
</gene>
<evidence type="ECO:0000313" key="2">
    <source>
        <dbReference type="EMBL" id="KKM82713.1"/>
    </source>
</evidence>
<proteinExistence type="predicted"/>
<dbReference type="Pfam" id="PF00404">
    <property type="entry name" value="Dockerin_1"/>
    <property type="match status" value="1"/>
</dbReference>
<dbReference type="PROSITE" id="PS51766">
    <property type="entry name" value="DOCKERIN"/>
    <property type="match status" value="1"/>
</dbReference>
<dbReference type="SUPFAM" id="SSF63446">
    <property type="entry name" value="Type I dockerin domain"/>
    <property type="match status" value="1"/>
</dbReference>
<feature type="domain" description="Dockerin" evidence="1">
    <location>
        <begin position="290"/>
        <end position="356"/>
    </location>
</feature>
<sequence>FLDTNHGHTSSIETMELEIIGPEVQQDTVTVTSNSEIFDPSGSISVTSNAYIVPAPIVTEIVTVTSDAEITDLRRDVLSDAFIAVNVYSNAHIIANEALTIQSDAMIYRSGSAAREVFMMGKGSFVGFPDSGSTLVYCTDISSSDEVIVADMITSVVMDMAEVTPPFGYQNYNWKYDWVVRTYDNAQYKFEVRTGETPLSLLASTFSSIVLGQVISIGDVPRYHQWRCHIWASGSGDFELHQFSIKGYIDYPADILYSSLNSGEFTTVSNVETGIVKPYEPMDMARIWGGSYLPGDLNANGVIDNDDLLKLIDYLFISGTTFPAPLRRADVNDDGSISIGDVAYLIAYLLTNGAPPYRRDEGGLE</sequence>
<dbReference type="AlphaFoldDB" id="A0A0F9KL73"/>
<dbReference type="Gene3D" id="1.10.1330.10">
    <property type="entry name" value="Dockerin domain"/>
    <property type="match status" value="1"/>
</dbReference>
<name>A0A0F9KL73_9ZZZZ</name>
<dbReference type="PROSITE" id="PS00018">
    <property type="entry name" value="EF_HAND_1"/>
    <property type="match status" value="2"/>
</dbReference>
<reference evidence="2" key="1">
    <citation type="journal article" date="2015" name="Nature">
        <title>Complex archaea that bridge the gap between prokaryotes and eukaryotes.</title>
        <authorList>
            <person name="Spang A."/>
            <person name="Saw J.H."/>
            <person name="Jorgensen S.L."/>
            <person name="Zaremba-Niedzwiedzka K."/>
            <person name="Martijn J."/>
            <person name="Lind A.E."/>
            <person name="van Eijk R."/>
            <person name="Schleper C."/>
            <person name="Guy L."/>
            <person name="Ettema T.J."/>
        </authorList>
    </citation>
    <scope>NUCLEOTIDE SEQUENCE</scope>
</reference>
<dbReference type="GO" id="GO:0000272">
    <property type="term" value="P:polysaccharide catabolic process"/>
    <property type="evidence" value="ECO:0007669"/>
    <property type="project" value="InterPro"/>
</dbReference>
<feature type="non-terminal residue" evidence="2">
    <location>
        <position position="1"/>
    </location>
</feature>
<dbReference type="InterPro" id="IPR002105">
    <property type="entry name" value="Dockerin_1_rpt"/>
</dbReference>
<protein>
    <recommendedName>
        <fullName evidence="1">Dockerin domain-containing protein</fullName>
    </recommendedName>
</protein>
<organism evidence="2">
    <name type="scientific">marine sediment metagenome</name>
    <dbReference type="NCBI Taxonomy" id="412755"/>
    <lineage>
        <taxon>unclassified sequences</taxon>
        <taxon>metagenomes</taxon>
        <taxon>ecological metagenomes</taxon>
    </lineage>
</organism>
<dbReference type="InterPro" id="IPR018247">
    <property type="entry name" value="EF_Hand_1_Ca_BS"/>
</dbReference>
<evidence type="ECO:0000259" key="1">
    <source>
        <dbReference type="PROSITE" id="PS51766"/>
    </source>
</evidence>
<dbReference type="InterPro" id="IPR036439">
    <property type="entry name" value="Dockerin_dom_sf"/>
</dbReference>
<accession>A0A0F9KL73</accession>
<dbReference type="EMBL" id="LAZR01007820">
    <property type="protein sequence ID" value="KKM82713.1"/>
    <property type="molecule type" value="Genomic_DNA"/>
</dbReference>
<comment type="caution">
    <text evidence="2">The sequence shown here is derived from an EMBL/GenBank/DDBJ whole genome shotgun (WGS) entry which is preliminary data.</text>
</comment>